<feature type="transmembrane region" description="Helical" evidence="1">
    <location>
        <begin position="7"/>
        <end position="26"/>
    </location>
</feature>
<dbReference type="Pfam" id="PF18917">
    <property type="entry name" value="LiaI-LiaF-like_TM1"/>
    <property type="match status" value="1"/>
</dbReference>
<evidence type="ECO:0000256" key="1">
    <source>
        <dbReference type="SAM" id="Phobius"/>
    </source>
</evidence>
<evidence type="ECO:0000313" key="3">
    <source>
        <dbReference type="EMBL" id="MDC3419183.1"/>
    </source>
</evidence>
<feature type="domain" description="LiaI-LiaF-like transmembrane region" evidence="2">
    <location>
        <begin position="7"/>
        <end position="47"/>
    </location>
</feature>
<evidence type="ECO:0000313" key="4">
    <source>
        <dbReference type="Proteomes" id="UP001145072"/>
    </source>
</evidence>
<dbReference type="RefSeq" id="WP_259871923.1">
    <property type="nucleotide sequence ID" value="NZ_JAMQJZ010000001.1"/>
</dbReference>
<accession>A0A9X4AID3</accession>
<feature type="transmembrane region" description="Helical" evidence="1">
    <location>
        <begin position="107"/>
        <end position="127"/>
    </location>
</feature>
<keyword evidence="1" id="KW-0812">Transmembrane</keyword>
<keyword evidence="1" id="KW-0472">Membrane</keyword>
<reference evidence="3" key="1">
    <citation type="submission" date="2022-06" db="EMBL/GenBank/DDBJ databases">
        <title>Aquibacillus sp. a new bacterium isolated from soil saline samples.</title>
        <authorList>
            <person name="Galisteo C."/>
            <person name="De La Haba R."/>
            <person name="Sanchez-Porro C."/>
            <person name="Ventosa A."/>
        </authorList>
    </citation>
    <scope>NUCLEOTIDE SEQUENCE</scope>
    <source>
        <strain evidence="3">JCM 12387</strain>
    </source>
</reference>
<keyword evidence="1" id="KW-1133">Transmembrane helix</keyword>
<dbReference type="EMBL" id="JAMQJZ010000001">
    <property type="protein sequence ID" value="MDC3419183.1"/>
    <property type="molecule type" value="Genomic_DNA"/>
</dbReference>
<keyword evidence="4" id="KW-1185">Reference proteome</keyword>
<evidence type="ECO:0000259" key="2">
    <source>
        <dbReference type="Pfam" id="PF18917"/>
    </source>
</evidence>
<dbReference type="AlphaFoldDB" id="A0A9X4AID3"/>
<feature type="transmembrane region" description="Helical" evidence="1">
    <location>
        <begin position="32"/>
        <end position="52"/>
    </location>
</feature>
<organism evidence="3 4">
    <name type="scientific">Aquibacillus koreensis</name>
    <dbReference type="NCBI Taxonomy" id="279446"/>
    <lineage>
        <taxon>Bacteria</taxon>
        <taxon>Bacillati</taxon>
        <taxon>Bacillota</taxon>
        <taxon>Bacilli</taxon>
        <taxon>Bacillales</taxon>
        <taxon>Bacillaceae</taxon>
        <taxon>Aquibacillus</taxon>
    </lineage>
</organism>
<gene>
    <name evidence="3" type="ORF">NC661_02165</name>
</gene>
<sequence length="161" mass="18913">MKRQYTFIGFVLIAIGAYFFIQQLRLPIFTNFYSWTTLLIILGLVFLIYSYITKDYKNLFPGAIMIGLGLHFHGLAYYSFWIDHWGMYPLILSFAFFITYHKTKSGLFPAILFLVIGLGVILLPEQLAWFSWMDPFRRIIEQFWPVLLIVIGGFILFKKGK</sequence>
<feature type="transmembrane region" description="Helical" evidence="1">
    <location>
        <begin position="59"/>
        <end position="78"/>
    </location>
</feature>
<comment type="caution">
    <text evidence="3">The sequence shown here is derived from an EMBL/GenBank/DDBJ whole genome shotgun (WGS) entry which is preliminary data.</text>
</comment>
<dbReference type="InterPro" id="IPR043726">
    <property type="entry name" value="LiaI-LiaF-like_TM1"/>
</dbReference>
<protein>
    <submittedName>
        <fullName evidence="3">DUF5668 domain-containing protein</fullName>
    </submittedName>
</protein>
<name>A0A9X4AID3_9BACI</name>
<feature type="transmembrane region" description="Helical" evidence="1">
    <location>
        <begin position="139"/>
        <end position="157"/>
    </location>
</feature>
<dbReference type="Proteomes" id="UP001145072">
    <property type="component" value="Unassembled WGS sequence"/>
</dbReference>
<proteinExistence type="predicted"/>
<feature type="transmembrane region" description="Helical" evidence="1">
    <location>
        <begin position="84"/>
        <end position="100"/>
    </location>
</feature>